<dbReference type="Proteomes" id="UP001326199">
    <property type="component" value="Unassembled WGS sequence"/>
</dbReference>
<dbReference type="EMBL" id="JAFFHB010000009">
    <property type="protein sequence ID" value="KAK4661562.1"/>
    <property type="molecule type" value="Genomic_DNA"/>
</dbReference>
<sequence>MAHNSDSLSPPSSSQLIRSGRKGSKKVRTGCITCKIRKVKCDEEKPFCMRCTKTGRRCDGYLDAKAISQRRRRSGGLGQNAAGEPHAPLATLFEWATGDEKRAFHFFQHVTAPCLAADHDGAFFRVLVLQICQTEPAVRHAVLAVSSLHEGMVQAAMMPQLLHNNDSENRSSFALFQYNRAIACLLEQMRTVNARPLVPLLTCVLFVCIELMQSKDKESLIHLEQGRQILSQLGPRVTGRSPEIDLIKQHLVPMYTRMSLTSLMLGCAPTAIPEPLKTLTEVPMVFKTIDEVRYALYDFMDQCLRFAKKSHAAKISKVPEEDMRAFELEQDVLLRKLAKFNVAFSLYRSTKAKEAPPGSIALIQVHVHTTFIWVSTALSRHETVFDDYVDTFSAIIPLASEFINTLLSPQGQGPKGPSGGPDTRRLSAMFTFEMHVIAPLYFVAAKCRHPMIRRAALELLRRNPGRRENLWRANVMATIAEHTMKLEEKHLRSRGERSVSPPGAVGGGSMQQHFPYQFGPGDAWGGGGLEGVPFPDGFLVGGHHHPGQQQQQQQQQQQGFGLFDSIPVGNNRPLSSSATAVSVEYGGMAAGQQQQQQQHHMPIDPSLLFDASTAAEVSSAHSFSVAPSIASSLDDLGSSQTIFVGGAGKGSTNPAPGGSQPTHSQVSSWGGSTGANVAPGIALEPPTPRDDSPFGHILSRQSQSVGSPSVGSEGSPELSAIDSFGGYQLPYQNNGYGMDFVLGGGGGGGGGYGGMGGMGGMGNMGGGGGMGGMGGVNNNNGGMQFWRSGDAPYDVPERYRVRESILGPEKEDGSSWVMMFRKLGGLDGEWDVLTESVVC</sequence>
<evidence type="ECO:0000256" key="5">
    <source>
        <dbReference type="ARBA" id="ARBA00023163"/>
    </source>
</evidence>
<dbReference type="PROSITE" id="PS00463">
    <property type="entry name" value="ZN2_CY6_FUNGAL_1"/>
    <property type="match status" value="1"/>
</dbReference>
<evidence type="ECO:0000256" key="2">
    <source>
        <dbReference type="ARBA" id="ARBA00022833"/>
    </source>
</evidence>
<feature type="region of interest" description="Disordered" evidence="7">
    <location>
        <begin position="1"/>
        <end position="21"/>
    </location>
</feature>
<evidence type="ECO:0000313" key="9">
    <source>
        <dbReference type="EMBL" id="KAK4661562.1"/>
    </source>
</evidence>
<dbReference type="SUPFAM" id="SSF57701">
    <property type="entry name" value="Zn2/Cys6 DNA-binding domain"/>
    <property type="match status" value="1"/>
</dbReference>
<dbReference type="CDD" id="cd00067">
    <property type="entry name" value="GAL4"/>
    <property type="match status" value="1"/>
</dbReference>
<dbReference type="PRINTS" id="PR00755">
    <property type="entry name" value="AFLATOXINBRP"/>
</dbReference>
<gene>
    <name evidence="9" type="ORF">QC763_705580</name>
</gene>
<evidence type="ECO:0000259" key="8">
    <source>
        <dbReference type="PROSITE" id="PS50048"/>
    </source>
</evidence>
<keyword evidence="6" id="KW-0539">Nucleus</keyword>
<dbReference type="InterPro" id="IPR001138">
    <property type="entry name" value="Zn2Cys6_DnaBD"/>
</dbReference>
<keyword evidence="3" id="KW-0805">Transcription regulation</keyword>
<dbReference type="InterPro" id="IPR021858">
    <property type="entry name" value="Fun_TF"/>
</dbReference>
<keyword evidence="5" id="KW-0804">Transcription</keyword>
<dbReference type="Pfam" id="PF11951">
    <property type="entry name" value="Fungal_trans_2"/>
    <property type="match status" value="1"/>
</dbReference>
<feature type="compositionally biased region" description="Low complexity" evidence="7">
    <location>
        <begin position="698"/>
        <end position="717"/>
    </location>
</feature>
<feature type="compositionally biased region" description="Low complexity" evidence="7">
    <location>
        <begin position="1"/>
        <end position="14"/>
    </location>
</feature>
<evidence type="ECO:0000256" key="1">
    <source>
        <dbReference type="ARBA" id="ARBA00022723"/>
    </source>
</evidence>
<dbReference type="RefSeq" id="XP_062761528.1">
    <property type="nucleotide sequence ID" value="XM_062915559.1"/>
</dbReference>
<feature type="region of interest" description="Disordered" evidence="7">
    <location>
        <begin position="537"/>
        <end position="575"/>
    </location>
</feature>
<keyword evidence="10" id="KW-1185">Reference proteome</keyword>
<dbReference type="Gene3D" id="4.10.240.10">
    <property type="entry name" value="Zn(2)-C6 fungal-type DNA-binding domain"/>
    <property type="match status" value="1"/>
</dbReference>
<dbReference type="PANTHER" id="PTHR36206">
    <property type="entry name" value="ASPERCRYPTIN BIOSYNTHESIS CLUSTER-SPECIFIC TRANSCRIPTION REGULATOR ATNN-RELATED"/>
    <property type="match status" value="1"/>
</dbReference>
<feature type="region of interest" description="Disordered" evidence="7">
    <location>
        <begin position="490"/>
        <end position="512"/>
    </location>
</feature>
<evidence type="ECO:0000256" key="6">
    <source>
        <dbReference type="ARBA" id="ARBA00023242"/>
    </source>
</evidence>
<organism evidence="9 10">
    <name type="scientific">Podospora pseudopauciseta</name>
    <dbReference type="NCBI Taxonomy" id="2093780"/>
    <lineage>
        <taxon>Eukaryota</taxon>
        <taxon>Fungi</taxon>
        <taxon>Dikarya</taxon>
        <taxon>Ascomycota</taxon>
        <taxon>Pezizomycotina</taxon>
        <taxon>Sordariomycetes</taxon>
        <taxon>Sordariomycetidae</taxon>
        <taxon>Sordariales</taxon>
        <taxon>Podosporaceae</taxon>
        <taxon>Podospora</taxon>
    </lineage>
</organism>
<name>A0ABR0H0J7_9PEZI</name>
<accession>A0ABR0H0J7</accession>
<feature type="region of interest" description="Disordered" evidence="7">
    <location>
        <begin position="644"/>
        <end position="717"/>
    </location>
</feature>
<dbReference type="PANTHER" id="PTHR36206:SF16">
    <property type="entry name" value="TRANSCRIPTION FACTOR DOMAIN-CONTAINING PROTEIN-RELATED"/>
    <property type="match status" value="1"/>
</dbReference>
<proteinExistence type="predicted"/>
<keyword evidence="2" id="KW-0862">Zinc</keyword>
<feature type="domain" description="Zn(2)-C6 fungal-type" evidence="8">
    <location>
        <begin position="30"/>
        <end position="58"/>
    </location>
</feature>
<dbReference type="InterPro" id="IPR036864">
    <property type="entry name" value="Zn2-C6_fun-type_DNA-bd_sf"/>
</dbReference>
<keyword evidence="4" id="KW-0238">DNA-binding</keyword>
<evidence type="ECO:0000256" key="4">
    <source>
        <dbReference type="ARBA" id="ARBA00023125"/>
    </source>
</evidence>
<dbReference type="SMART" id="SM00066">
    <property type="entry name" value="GAL4"/>
    <property type="match status" value="1"/>
</dbReference>
<feature type="compositionally biased region" description="Low complexity" evidence="7">
    <location>
        <begin position="548"/>
        <end position="558"/>
    </location>
</feature>
<keyword evidence="1" id="KW-0479">Metal-binding</keyword>
<protein>
    <recommendedName>
        <fullName evidence="8">Zn(2)-C6 fungal-type domain-containing protein</fullName>
    </recommendedName>
</protein>
<reference evidence="9 10" key="1">
    <citation type="journal article" date="2023" name="bioRxiv">
        <title>High-quality genome assemblies of four members of thePodospora anserinaspecies complex.</title>
        <authorList>
            <person name="Ament-Velasquez S.L."/>
            <person name="Vogan A.A."/>
            <person name="Wallerman O."/>
            <person name="Hartmann F."/>
            <person name="Gautier V."/>
            <person name="Silar P."/>
            <person name="Giraud T."/>
            <person name="Johannesson H."/>
        </authorList>
    </citation>
    <scope>NUCLEOTIDE SEQUENCE [LARGE SCALE GENOMIC DNA]</scope>
    <source>
        <strain evidence="9 10">CBS 411.78</strain>
    </source>
</reference>
<dbReference type="PROSITE" id="PS50048">
    <property type="entry name" value="ZN2_CY6_FUNGAL_2"/>
    <property type="match status" value="1"/>
</dbReference>
<evidence type="ECO:0000256" key="3">
    <source>
        <dbReference type="ARBA" id="ARBA00023015"/>
    </source>
</evidence>
<dbReference type="Pfam" id="PF00172">
    <property type="entry name" value="Zn_clus"/>
    <property type="match status" value="1"/>
</dbReference>
<evidence type="ECO:0000256" key="7">
    <source>
        <dbReference type="SAM" id="MobiDB-lite"/>
    </source>
</evidence>
<comment type="caution">
    <text evidence="9">The sequence shown here is derived from an EMBL/GenBank/DDBJ whole genome shotgun (WGS) entry which is preliminary data.</text>
</comment>
<dbReference type="GeneID" id="87935902"/>
<evidence type="ECO:0000313" key="10">
    <source>
        <dbReference type="Proteomes" id="UP001326199"/>
    </source>
</evidence>
<feature type="compositionally biased region" description="Polar residues" evidence="7">
    <location>
        <begin position="650"/>
        <end position="670"/>
    </location>
</feature>
<dbReference type="InterPro" id="IPR052360">
    <property type="entry name" value="Transcr_Regulatory_Proteins"/>
</dbReference>